<name>A0A5E4WM73_9BURK</name>
<organism evidence="3 4">
    <name type="scientific">Pandoraea iniqua</name>
    <dbReference type="NCBI Taxonomy" id="2508288"/>
    <lineage>
        <taxon>Bacteria</taxon>
        <taxon>Pseudomonadati</taxon>
        <taxon>Pseudomonadota</taxon>
        <taxon>Betaproteobacteria</taxon>
        <taxon>Burkholderiales</taxon>
        <taxon>Burkholderiaceae</taxon>
        <taxon>Pandoraea</taxon>
    </lineage>
</organism>
<protein>
    <submittedName>
        <fullName evidence="3">Uncharacterized protein</fullName>
    </submittedName>
</protein>
<sequence>MQQDRRHQKRRADRKTQRDAARGNGRRVVVMTPRDVSKNALQRLAYAARANHIVPAEPPVNRPAAGRMALAVLPAPAPPAIPALSALPVPCKPAAAEPRDVSSPSRLAGLRRTRAYRARMRGAALLEVMFMSAVLLAGAGGFANWQAVDGMPQQASVIADGAQQRGELS</sequence>
<keyword evidence="4" id="KW-1185">Reference proteome</keyword>
<dbReference type="EMBL" id="CABPSI010000003">
    <property type="protein sequence ID" value="VVE25942.1"/>
    <property type="molecule type" value="Genomic_DNA"/>
</dbReference>
<feature type="compositionally biased region" description="Basic residues" evidence="1">
    <location>
        <begin position="1"/>
        <end position="13"/>
    </location>
</feature>
<evidence type="ECO:0000256" key="2">
    <source>
        <dbReference type="SAM" id="Phobius"/>
    </source>
</evidence>
<keyword evidence="2" id="KW-0812">Transmembrane</keyword>
<feature type="region of interest" description="Disordered" evidence="1">
    <location>
        <begin position="1"/>
        <end position="27"/>
    </location>
</feature>
<gene>
    <name evidence="3" type="ORF">PIN31115_03386</name>
</gene>
<reference evidence="3 4" key="1">
    <citation type="submission" date="2019-08" db="EMBL/GenBank/DDBJ databases">
        <authorList>
            <person name="Peeters C."/>
        </authorList>
    </citation>
    <scope>NUCLEOTIDE SEQUENCE [LARGE SCALE GENOMIC DNA]</scope>
    <source>
        <strain evidence="3 4">LMG 31115</strain>
    </source>
</reference>
<evidence type="ECO:0000313" key="4">
    <source>
        <dbReference type="Proteomes" id="UP000333828"/>
    </source>
</evidence>
<evidence type="ECO:0000256" key="1">
    <source>
        <dbReference type="SAM" id="MobiDB-lite"/>
    </source>
</evidence>
<evidence type="ECO:0000313" key="3">
    <source>
        <dbReference type="EMBL" id="VVE25942.1"/>
    </source>
</evidence>
<dbReference type="Proteomes" id="UP000333828">
    <property type="component" value="Unassembled WGS sequence"/>
</dbReference>
<accession>A0A5E4WM73</accession>
<dbReference type="AlphaFoldDB" id="A0A5E4WM73"/>
<proteinExistence type="predicted"/>
<keyword evidence="2" id="KW-0472">Membrane</keyword>
<feature type="transmembrane region" description="Helical" evidence="2">
    <location>
        <begin position="122"/>
        <end position="143"/>
    </location>
</feature>
<keyword evidence="2" id="KW-1133">Transmembrane helix</keyword>